<keyword evidence="10" id="KW-1133">Transmembrane helix</keyword>
<evidence type="ECO:0000259" key="11">
    <source>
        <dbReference type="PROSITE" id="PS50109"/>
    </source>
</evidence>
<dbReference type="SMART" id="SM00388">
    <property type="entry name" value="HisKA"/>
    <property type="match status" value="1"/>
</dbReference>
<keyword evidence="7" id="KW-0547">Nucleotide-binding</keyword>
<dbReference type="SMART" id="SM00304">
    <property type="entry name" value="HAMP"/>
    <property type="match status" value="1"/>
</dbReference>
<evidence type="ECO:0000256" key="7">
    <source>
        <dbReference type="ARBA" id="ARBA00022741"/>
    </source>
</evidence>
<dbReference type="Pfam" id="PF02518">
    <property type="entry name" value="HATPase_c"/>
    <property type="match status" value="1"/>
</dbReference>
<keyword evidence="5" id="KW-0597">Phosphoprotein</keyword>
<evidence type="ECO:0000256" key="2">
    <source>
        <dbReference type="ARBA" id="ARBA00004651"/>
    </source>
</evidence>
<dbReference type="SUPFAM" id="SSF47384">
    <property type="entry name" value="Homodimeric domain of signal transducing histidine kinase"/>
    <property type="match status" value="1"/>
</dbReference>
<evidence type="ECO:0000256" key="3">
    <source>
        <dbReference type="ARBA" id="ARBA00012438"/>
    </source>
</evidence>
<dbReference type="Gene3D" id="3.30.565.10">
    <property type="entry name" value="Histidine kinase-like ATPase, C-terminal domain"/>
    <property type="match status" value="1"/>
</dbReference>
<keyword evidence="10" id="KW-0812">Transmembrane</keyword>
<dbReference type="SUPFAM" id="SSF55874">
    <property type="entry name" value="ATPase domain of HSP90 chaperone/DNA topoisomerase II/histidine kinase"/>
    <property type="match status" value="1"/>
</dbReference>
<proteinExistence type="predicted"/>
<evidence type="ECO:0000313" key="14">
    <source>
        <dbReference type="Proteomes" id="UP000283255"/>
    </source>
</evidence>
<dbReference type="Proteomes" id="UP000283255">
    <property type="component" value="Unassembled WGS sequence"/>
</dbReference>
<dbReference type="InterPro" id="IPR003594">
    <property type="entry name" value="HATPase_dom"/>
</dbReference>
<dbReference type="AlphaFoldDB" id="A0A418YFV4"/>
<evidence type="ECO:0000256" key="9">
    <source>
        <dbReference type="ARBA" id="ARBA00022840"/>
    </source>
</evidence>
<organism evidence="13 14">
    <name type="scientific">Motilimonas pumila</name>
    <dbReference type="NCBI Taxonomy" id="2303987"/>
    <lineage>
        <taxon>Bacteria</taxon>
        <taxon>Pseudomonadati</taxon>
        <taxon>Pseudomonadota</taxon>
        <taxon>Gammaproteobacteria</taxon>
        <taxon>Alteromonadales</taxon>
        <taxon>Alteromonadales genera incertae sedis</taxon>
        <taxon>Motilimonas</taxon>
    </lineage>
</organism>
<dbReference type="PANTHER" id="PTHR44936:SF10">
    <property type="entry name" value="SENSOR PROTEIN RSTB"/>
    <property type="match status" value="1"/>
</dbReference>
<evidence type="ECO:0000256" key="6">
    <source>
        <dbReference type="ARBA" id="ARBA00022679"/>
    </source>
</evidence>
<evidence type="ECO:0000256" key="8">
    <source>
        <dbReference type="ARBA" id="ARBA00022777"/>
    </source>
</evidence>
<dbReference type="InterPro" id="IPR004358">
    <property type="entry name" value="Sig_transdc_His_kin-like_C"/>
</dbReference>
<dbReference type="Pfam" id="PF00512">
    <property type="entry name" value="HisKA"/>
    <property type="match status" value="1"/>
</dbReference>
<dbReference type="InterPro" id="IPR005467">
    <property type="entry name" value="His_kinase_dom"/>
</dbReference>
<dbReference type="InterPro" id="IPR003661">
    <property type="entry name" value="HisK_dim/P_dom"/>
</dbReference>
<comment type="subcellular location">
    <subcellularLocation>
        <location evidence="2">Cell membrane</location>
        <topology evidence="2">Multi-pass membrane protein</topology>
    </subcellularLocation>
</comment>
<evidence type="ECO:0000256" key="4">
    <source>
        <dbReference type="ARBA" id="ARBA00022475"/>
    </source>
</evidence>
<keyword evidence="4" id="KW-1003">Cell membrane</keyword>
<evidence type="ECO:0000259" key="12">
    <source>
        <dbReference type="PROSITE" id="PS50885"/>
    </source>
</evidence>
<dbReference type="Gene3D" id="1.10.287.130">
    <property type="match status" value="1"/>
</dbReference>
<comment type="caution">
    <text evidence="13">The sequence shown here is derived from an EMBL/GenBank/DDBJ whole genome shotgun (WGS) entry which is preliminary data.</text>
</comment>
<evidence type="ECO:0000256" key="10">
    <source>
        <dbReference type="SAM" id="Phobius"/>
    </source>
</evidence>
<dbReference type="PROSITE" id="PS50885">
    <property type="entry name" value="HAMP"/>
    <property type="match status" value="1"/>
</dbReference>
<dbReference type="GO" id="GO:0005524">
    <property type="term" value="F:ATP binding"/>
    <property type="evidence" value="ECO:0007669"/>
    <property type="project" value="UniProtKB-KW"/>
</dbReference>
<keyword evidence="14" id="KW-1185">Reference proteome</keyword>
<dbReference type="InterPro" id="IPR050980">
    <property type="entry name" value="2C_sensor_his_kinase"/>
</dbReference>
<keyword evidence="8" id="KW-0418">Kinase</keyword>
<sequence length="430" mass="49061">MSRFFIESFIGLLLFFAASVVAYESLIFGHQDNYDQQVINAETQATLKLFNHLAAHLPTSQVELLLQDYCKQRGTQLSRFSALDYPDFAPITYFELQQAKYYIADLDNFWFVLDHSEAFYYVSFDEQALLYQQLHDAEDLLWLFWLMGFAAYCLLLAWFLNRRYRALAKASAAFGNGDFSARVSESSHLRLGSLNRSFNAMADKISALINNNKQLTHALAHDLRTPIFRIQWQADILSVQTQSEITKQTLNSIIEDTEELSQMVDEMLYYSKLEREDLTLTYQSILLEPWLGSLLANLQATDAVTLKYHLPDNLKAEFDPRLIKRALNNLLSNAIKYCQHQAVLEVKIMAQNVDFWVYDDGPGIDAEHFTHLFKPFYRVDSDRNKTTGGYGLGLAIVKQIACRHQGSVGVQQGPLGGVSFCLSIPLKAAH</sequence>
<protein>
    <recommendedName>
        <fullName evidence="3">histidine kinase</fullName>
        <ecNumber evidence="3">2.7.13.3</ecNumber>
    </recommendedName>
</protein>
<comment type="catalytic activity">
    <reaction evidence="1">
        <text>ATP + protein L-histidine = ADP + protein N-phospho-L-histidine.</text>
        <dbReference type="EC" id="2.7.13.3"/>
    </reaction>
</comment>
<dbReference type="SMART" id="SM00387">
    <property type="entry name" value="HATPase_c"/>
    <property type="match status" value="1"/>
</dbReference>
<dbReference type="InterPro" id="IPR036097">
    <property type="entry name" value="HisK_dim/P_sf"/>
</dbReference>
<feature type="domain" description="Histidine kinase" evidence="11">
    <location>
        <begin position="218"/>
        <end position="428"/>
    </location>
</feature>
<dbReference type="Pfam" id="PF00672">
    <property type="entry name" value="HAMP"/>
    <property type="match status" value="1"/>
</dbReference>
<feature type="domain" description="HAMP" evidence="12">
    <location>
        <begin position="158"/>
        <end position="210"/>
    </location>
</feature>
<keyword evidence="6" id="KW-0808">Transferase</keyword>
<name>A0A418YFV4_9GAMM</name>
<keyword evidence="10" id="KW-0472">Membrane</keyword>
<dbReference type="InterPro" id="IPR003660">
    <property type="entry name" value="HAMP_dom"/>
</dbReference>
<evidence type="ECO:0000313" key="13">
    <source>
        <dbReference type="EMBL" id="RJG48424.1"/>
    </source>
</evidence>
<dbReference type="GO" id="GO:0005886">
    <property type="term" value="C:plasma membrane"/>
    <property type="evidence" value="ECO:0007669"/>
    <property type="project" value="UniProtKB-SubCell"/>
</dbReference>
<dbReference type="PROSITE" id="PS50109">
    <property type="entry name" value="HIS_KIN"/>
    <property type="match status" value="1"/>
</dbReference>
<dbReference type="CDD" id="cd06225">
    <property type="entry name" value="HAMP"/>
    <property type="match status" value="1"/>
</dbReference>
<reference evidence="13 14" key="2">
    <citation type="submission" date="2019-01" db="EMBL/GenBank/DDBJ databases">
        <title>Motilimonas pumilus sp. nov., isolated from the gut of sea cucumber (Apostichopus japonicus).</title>
        <authorList>
            <person name="Wang F.-Q."/>
            <person name="Ren L.-H."/>
            <person name="Lin Y.-W."/>
            <person name="Sun G.-H."/>
            <person name="Du Z.-J."/>
            <person name="Zhao J.-X."/>
            <person name="Liu X.-J."/>
            <person name="Liu L.-J."/>
        </authorList>
    </citation>
    <scope>NUCLEOTIDE SEQUENCE [LARGE SCALE GENOMIC DNA]</scope>
    <source>
        <strain evidence="13 14">PLHSC7-2</strain>
    </source>
</reference>
<feature type="transmembrane region" description="Helical" evidence="10">
    <location>
        <begin position="140"/>
        <end position="160"/>
    </location>
</feature>
<dbReference type="PANTHER" id="PTHR44936">
    <property type="entry name" value="SENSOR PROTEIN CREC"/>
    <property type="match status" value="1"/>
</dbReference>
<evidence type="ECO:0000256" key="5">
    <source>
        <dbReference type="ARBA" id="ARBA00022553"/>
    </source>
</evidence>
<dbReference type="EC" id="2.7.13.3" evidence="3"/>
<keyword evidence="9" id="KW-0067">ATP-binding</keyword>
<accession>A0A418YFV4</accession>
<dbReference type="CDD" id="cd00082">
    <property type="entry name" value="HisKA"/>
    <property type="match status" value="1"/>
</dbReference>
<gene>
    <name evidence="13" type="ORF">D1Z90_07985</name>
</gene>
<dbReference type="EMBL" id="QZCH01000008">
    <property type="protein sequence ID" value="RJG48424.1"/>
    <property type="molecule type" value="Genomic_DNA"/>
</dbReference>
<dbReference type="GO" id="GO:0000155">
    <property type="term" value="F:phosphorelay sensor kinase activity"/>
    <property type="evidence" value="ECO:0007669"/>
    <property type="project" value="InterPro"/>
</dbReference>
<dbReference type="InterPro" id="IPR036890">
    <property type="entry name" value="HATPase_C_sf"/>
</dbReference>
<dbReference type="RefSeq" id="WP_119910234.1">
    <property type="nucleotide sequence ID" value="NZ_QZCH01000008.1"/>
</dbReference>
<evidence type="ECO:0000256" key="1">
    <source>
        <dbReference type="ARBA" id="ARBA00000085"/>
    </source>
</evidence>
<dbReference type="PRINTS" id="PR00344">
    <property type="entry name" value="BCTRLSENSOR"/>
</dbReference>
<dbReference type="OrthoDB" id="9804645at2"/>
<reference evidence="13 14" key="1">
    <citation type="submission" date="2018-09" db="EMBL/GenBank/DDBJ databases">
        <authorList>
            <person name="Wang F."/>
        </authorList>
    </citation>
    <scope>NUCLEOTIDE SEQUENCE [LARGE SCALE GENOMIC DNA]</scope>
    <source>
        <strain evidence="13 14">PLHSC7-2</strain>
    </source>
</reference>